<keyword evidence="1" id="KW-0732">Signal</keyword>
<gene>
    <name evidence="2" type="ORF">MKW98_027813</name>
</gene>
<dbReference type="EMBL" id="JAJJMB010010184">
    <property type="protein sequence ID" value="KAI3910531.1"/>
    <property type="molecule type" value="Genomic_DNA"/>
</dbReference>
<keyword evidence="3" id="KW-1185">Reference proteome</keyword>
<evidence type="ECO:0000313" key="2">
    <source>
        <dbReference type="EMBL" id="KAI3910531.1"/>
    </source>
</evidence>
<sequence>SCILCLVGILGVASASRFHGMEVKEFWSSAPFIEVIGEGFHFHLFRIRDSEDAKTRSKTMSVLEELGIVTDINP</sequence>
<organism evidence="2 3">
    <name type="scientific">Papaver atlanticum</name>
    <dbReference type="NCBI Taxonomy" id="357466"/>
    <lineage>
        <taxon>Eukaryota</taxon>
        <taxon>Viridiplantae</taxon>
        <taxon>Streptophyta</taxon>
        <taxon>Embryophyta</taxon>
        <taxon>Tracheophyta</taxon>
        <taxon>Spermatophyta</taxon>
        <taxon>Magnoliopsida</taxon>
        <taxon>Ranunculales</taxon>
        <taxon>Papaveraceae</taxon>
        <taxon>Papaveroideae</taxon>
        <taxon>Papaver</taxon>
    </lineage>
</organism>
<accession>A0AAD4SLZ6</accession>
<name>A0AAD4SLZ6_9MAGN</name>
<evidence type="ECO:0000313" key="3">
    <source>
        <dbReference type="Proteomes" id="UP001202328"/>
    </source>
</evidence>
<reference evidence="2" key="1">
    <citation type="submission" date="2022-04" db="EMBL/GenBank/DDBJ databases">
        <title>A functionally conserved STORR gene fusion in Papaver species that diverged 16.8 million years ago.</title>
        <authorList>
            <person name="Catania T."/>
        </authorList>
    </citation>
    <scope>NUCLEOTIDE SEQUENCE</scope>
    <source>
        <strain evidence="2">S-188037</strain>
    </source>
</reference>
<proteinExistence type="predicted"/>
<dbReference type="AlphaFoldDB" id="A0AAD4SLZ6"/>
<feature type="chain" id="PRO_5042256532" evidence="1">
    <location>
        <begin position="16"/>
        <end position="74"/>
    </location>
</feature>
<comment type="caution">
    <text evidence="2">The sequence shown here is derived from an EMBL/GenBank/DDBJ whole genome shotgun (WGS) entry which is preliminary data.</text>
</comment>
<protein>
    <submittedName>
        <fullName evidence="2">Uncharacterized protein</fullName>
    </submittedName>
</protein>
<feature type="signal peptide" evidence="1">
    <location>
        <begin position="1"/>
        <end position="15"/>
    </location>
</feature>
<feature type="non-terminal residue" evidence="2">
    <location>
        <position position="1"/>
    </location>
</feature>
<dbReference type="Proteomes" id="UP001202328">
    <property type="component" value="Unassembled WGS sequence"/>
</dbReference>
<evidence type="ECO:0000256" key="1">
    <source>
        <dbReference type="SAM" id="SignalP"/>
    </source>
</evidence>